<evidence type="ECO:0000313" key="4">
    <source>
        <dbReference type="Proteomes" id="UP000230935"/>
    </source>
</evidence>
<name>A0A2H0W2Z4_9BACT</name>
<evidence type="ECO:0000313" key="3">
    <source>
        <dbReference type="EMBL" id="PIS05020.1"/>
    </source>
</evidence>
<keyword evidence="2" id="KW-0175">Coiled coil</keyword>
<dbReference type="InterPro" id="IPR036165">
    <property type="entry name" value="YefM-like_sf"/>
</dbReference>
<evidence type="ECO:0000256" key="1">
    <source>
        <dbReference type="ARBA" id="ARBA00009981"/>
    </source>
</evidence>
<proteinExistence type="inferred from homology"/>
<feature type="coiled-coil region" evidence="2">
    <location>
        <begin position="8"/>
        <end position="64"/>
    </location>
</feature>
<protein>
    <recommendedName>
        <fullName evidence="5">Antitoxin</fullName>
    </recommendedName>
</protein>
<comment type="similarity">
    <text evidence="1">Belongs to the phD/YefM antitoxin family.</text>
</comment>
<dbReference type="Proteomes" id="UP000230935">
    <property type="component" value="Unassembled WGS sequence"/>
</dbReference>
<sequence length="82" mass="9549">MTTKFIGVKEFRQNMAKISNQARKKNQRLIVLRKNQPLFELRPLTDEESLTETLRRDIAQAKKDVNRGNLYTTAEAEKMLGL</sequence>
<dbReference type="AlphaFoldDB" id="A0A2H0W2Z4"/>
<comment type="caution">
    <text evidence="3">The sequence shown here is derived from an EMBL/GenBank/DDBJ whole genome shotgun (WGS) entry which is preliminary data.</text>
</comment>
<reference evidence="4" key="1">
    <citation type="submission" date="2017-09" db="EMBL/GenBank/DDBJ databases">
        <title>Depth-based differentiation of microbial function through sediment-hosted aquifers and enrichment of novel symbionts in the deep terrestrial subsurface.</title>
        <authorList>
            <person name="Probst A.J."/>
            <person name="Ladd B."/>
            <person name="Jarett J.K."/>
            <person name="Geller-Mcgrath D.E."/>
            <person name="Sieber C.M.K."/>
            <person name="Emerson J.B."/>
            <person name="Anantharaman K."/>
            <person name="Thomas B.C."/>
            <person name="Malmstrom R."/>
            <person name="Stieglmeier M."/>
            <person name="Klingl A."/>
            <person name="Woyke T."/>
            <person name="Ryan C.M."/>
            <person name="Banfield J.F."/>
        </authorList>
    </citation>
    <scope>NUCLEOTIDE SEQUENCE [LARGE SCALE GENOMIC DNA]</scope>
</reference>
<evidence type="ECO:0008006" key="5">
    <source>
        <dbReference type="Google" id="ProtNLM"/>
    </source>
</evidence>
<gene>
    <name evidence="3" type="ORF">COT81_03390</name>
</gene>
<organism evidence="3 4">
    <name type="scientific">Candidatus Buchananbacteria bacterium CG10_big_fil_rev_8_21_14_0_10_42_9</name>
    <dbReference type="NCBI Taxonomy" id="1974526"/>
    <lineage>
        <taxon>Bacteria</taxon>
        <taxon>Candidatus Buchananiibacteriota</taxon>
    </lineage>
</organism>
<accession>A0A2H0W2Z4</accession>
<evidence type="ECO:0000256" key="2">
    <source>
        <dbReference type="SAM" id="Coils"/>
    </source>
</evidence>
<dbReference type="EMBL" id="PEZZ01000026">
    <property type="protein sequence ID" value="PIS05020.1"/>
    <property type="molecule type" value="Genomic_DNA"/>
</dbReference>
<dbReference type="SUPFAM" id="SSF143120">
    <property type="entry name" value="YefM-like"/>
    <property type="match status" value="1"/>
</dbReference>